<dbReference type="AlphaFoldDB" id="A0A803N2H0"/>
<dbReference type="InterPro" id="IPR026960">
    <property type="entry name" value="RVT-Znf"/>
</dbReference>
<dbReference type="SUPFAM" id="SSF53098">
    <property type="entry name" value="Ribonuclease H-like"/>
    <property type="match status" value="1"/>
</dbReference>
<reference evidence="3" key="2">
    <citation type="submission" date="2021-03" db="UniProtKB">
        <authorList>
            <consortium name="EnsemblPlants"/>
        </authorList>
    </citation>
    <scope>IDENTIFICATION</scope>
</reference>
<feature type="domain" description="RNase H type-1" evidence="1">
    <location>
        <begin position="170"/>
        <end position="289"/>
    </location>
</feature>
<proteinExistence type="predicted"/>
<dbReference type="Gene3D" id="3.30.420.10">
    <property type="entry name" value="Ribonuclease H-like superfamily/Ribonuclease H"/>
    <property type="match status" value="1"/>
</dbReference>
<dbReference type="InterPro" id="IPR044730">
    <property type="entry name" value="RNase_H-like_dom_plant"/>
</dbReference>
<evidence type="ECO:0008006" key="5">
    <source>
        <dbReference type="Google" id="ProtNLM"/>
    </source>
</evidence>
<reference evidence="3" key="1">
    <citation type="journal article" date="2017" name="Nature">
        <title>The genome of Chenopodium quinoa.</title>
        <authorList>
            <person name="Jarvis D.E."/>
            <person name="Ho Y.S."/>
            <person name="Lightfoot D.J."/>
            <person name="Schmoeckel S.M."/>
            <person name="Li B."/>
            <person name="Borm T.J.A."/>
            <person name="Ohyanagi H."/>
            <person name="Mineta K."/>
            <person name="Michell C.T."/>
            <person name="Saber N."/>
            <person name="Kharbatia N.M."/>
            <person name="Rupper R.R."/>
            <person name="Sharp A.R."/>
            <person name="Dally N."/>
            <person name="Boughton B.A."/>
            <person name="Woo Y.H."/>
            <person name="Gao G."/>
            <person name="Schijlen E.G.W.M."/>
            <person name="Guo X."/>
            <person name="Momin A.A."/>
            <person name="Negrao S."/>
            <person name="Al-Babili S."/>
            <person name="Gehring C."/>
            <person name="Roessner U."/>
            <person name="Jung C."/>
            <person name="Murphy K."/>
            <person name="Arold S.T."/>
            <person name="Gojobori T."/>
            <person name="van der Linden C.G."/>
            <person name="van Loo E.N."/>
            <person name="Jellen E.N."/>
            <person name="Maughan P.J."/>
            <person name="Tester M."/>
        </authorList>
    </citation>
    <scope>NUCLEOTIDE SEQUENCE [LARGE SCALE GENOMIC DNA]</scope>
    <source>
        <strain evidence="3">cv. PI 614886</strain>
    </source>
</reference>
<sequence>MKDLEKNGEYSVRSAYRAICGECLDENEAASSGNSSLRNKIWNANPLPRIKIFFKRACRGAFPTSVELGKRIQSHDVVCSLCKAAEETVLHCLRDCVVAKLIWEECELDLGRGERNRWIFEGEACNPTQSMEYVLKLVKEMQKEDNVGIGGSSSTRQKWKLPPEGLCKLNVDGGSLEEGDASAGAVVRDAAGVVKMAAAWRVEECWEPAIAEAKAMLLGLRAAMDCGHRKLEVESDCLSLFTAIKSRERGGSSLHLVLDDIYHVSGLLDFVSWSFTRREGNKVAHELAHCLSRDTSSRVWFSNFPSCIVSLLEFDLPMNES</sequence>
<dbReference type="PANTHER" id="PTHR47074:SF21">
    <property type="entry name" value="RNASE H TYPE-1 DOMAIN-CONTAINING PROTEIN"/>
    <property type="match status" value="1"/>
</dbReference>
<dbReference type="GO" id="GO:0004523">
    <property type="term" value="F:RNA-DNA hybrid ribonuclease activity"/>
    <property type="evidence" value="ECO:0007669"/>
    <property type="project" value="InterPro"/>
</dbReference>
<dbReference type="Pfam" id="PF13966">
    <property type="entry name" value="zf-RVT"/>
    <property type="match status" value="1"/>
</dbReference>
<evidence type="ECO:0000313" key="4">
    <source>
        <dbReference type="Proteomes" id="UP000596660"/>
    </source>
</evidence>
<dbReference type="InterPro" id="IPR002156">
    <property type="entry name" value="RNaseH_domain"/>
</dbReference>
<protein>
    <recommendedName>
        <fullName evidence="5">RNase H type-1 domain-containing protein</fullName>
    </recommendedName>
</protein>
<dbReference type="InterPro" id="IPR052929">
    <property type="entry name" value="RNase_H-like_EbsB-rel"/>
</dbReference>
<organism evidence="3 4">
    <name type="scientific">Chenopodium quinoa</name>
    <name type="common">Quinoa</name>
    <dbReference type="NCBI Taxonomy" id="63459"/>
    <lineage>
        <taxon>Eukaryota</taxon>
        <taxon>Viridiplantae</taxon>
        <taxon>Streptophyta</taxon>
        <taxon>Embryophyta</taxon>
        <taxon>Tracheophyta</taxon>
        <taxon>Spermatophyta</taxon>
        <taxon>Magnoliopsida</taxon>
        <taxon>eudicotyledons</taxon>
        <taxon>Gunneridae</taxon>
        <taxon>Pentapetalae</taxon>
        <taxon>Caryophyllales</taxon>
        <taxon>Chenopodiaceae</taxon>
        <taxon>Chenopodioideae</taxon>
        <taxon>Atripliceae</taxon>
        <taxon>Chenopodium</taxon>
    </lineage>
</organism>
<feature type="domain" description="Reverse transcriptase zinc-binding" evidence="2">
    <location>
        <begin position="10"/>
        <end position="103"/>
    </location>
</feature>
<dbReference type="Pfam" id="PF13456">
    <property type="entry name" value="RVT_3"/>
    <property type="match status" value="1"/>
</dbReference>
<evidence type="ECO:0000259" key="2">
    <source>
        <dbReference type="Pfam" id="PF13966"/>
    </source>
</evidence>
<dbReference type="PANTHER" id="PTHR47074">
    <property type="entry name" value="BNAC02G40300D PROTEIN"/>
    <property type="match status" value="1"/>
</dbReference>
<dbReference type="GO" id="GO:0003676">
    <property type="term" value="F:nucleic acid binding"/>
    <property type="evidence" value="ECO:0007669"/>
    <property type="project" value="InterPro"/>
</dbReference>
<dbReference type="CDD" id="cd06222">
    <property type="entry name" value="RNase_H_like"/>
    <property type="match status" value="1"/>
</dbReference>
<keyword evidence="4" id="KW-1185">Reference proteome</keyword>
<dbReference type="Gramene" id="AUR62039323-RA">
    <property type="protein sequence ID" value="AUR62039323-RA:cds"/>
    <property type="gene ID" value="AUR62039323"/>
</dbReference>
<dbReference type="OMA" id="VEECWEP"/>
<dbReference type="InterPro" id="IPR036397">
    <property type="entry name" value="RNaseH_sf"/>
</dbReference>
<evidence type="ECO:0000259" key="1">
    <source>
        <dbReference type="Pfam" id="PF13456"/>
    </source>
</evidence>
<evidence type="ECO:0000313" key="3">
    <source>
        <dbReference type="EnsemblPlants" id="AUR62039323-RA:cds"/>
    </source>
</evidence>
<accession>A0A803N2H0</accession>
<dbReference type="Proteomes" id="UP000596660">
    <property type="component" value="Unplaced"/>
</dbReference>
<dbReference type="EnsemblPlants" id="AUR62039323-RA">
    <property type="protein sequence ID" value="AUR62039323-RA:cds"/>
    <property type="gene ID" value="AUR62039323"/>
</dbReference>
<dbReference type="InterPro" id="IPR012337">
    <property type="entry name" value="RNaseH-like_sf"/>
</dbReference>
<name>A0A803N2H0_CHEQI</name>